<accession>A0A388M6I0</accession>
<dbReference type="Gramene" id="GBG90136">
    <property type="protein sequence ID" value="GBG90136"/>
    <property type="gene ID" value="CBR_g50230"/>
</dbReference>
<evidence type="ECO:0000313" key="7">
    <source>
        <dbReference type="Proteomes" id="UP000265515"/>
    </source>
</evidence>
<dbReference type="OMA" id="FWADEND"/>
<feature type="transmembrane region" description="Helical" evidence="5">
    <location>
        <begin position="63"/>
        <end position="85"/>
    </location>
</feature>
<keyword evidence="3" id="KW-0328">Glycosyltransferase</keyword>
<evidence type="ECO:0000256" key="3">
    <source>
        <dbReference type="ARBA" id="ARBA00022676"/>
    </source>
</evidence>
<evidence type="ECO:0000256" key="1">
    <source>
        <dbReference type="ARBA" id="ARBA00004323"/>
    </source>
</evidence>
<keyword evidence="4" id="KW-0808">Transferase</keyword>
<dbReference type="EMBL" id="BFEA01000788">
    <property type="protein sequence ID" value="GBG90136.1"/>
    <property type="molecule type" value="Genomic_DNA"/>
</dbReference>
<dbReference type="GO" id="GO:0000139">
    <property type="term" value="C:Golgi membrane"/>
    <property type="evidence" value="ECO:0007669"/>
    <property type="project" value="UniProtKB-SubCell"/>
</dbReference>
<dbReference type="InterPro" id="IPR008630">
    <property type="entry name" value="Glyco_trans_34"/>
</dbReference>
<dbReference type="Pfam" id="PF05637">
    <property type="entry name" value="Glyco_transf_34"/>
    <property type="match status" value="1"/>
</dbReference>
<sequence length="421" mass="47686">MTSVMAAEGTLEEMKGEASSDLEIKFPFLLSDASSKRMISNSATVDCLPRVSSSHGSNSMRGISAVLLAIPLGIVLLISLETVFLKPQHKMLFSVLGGLGPDSVAPSLDWPLASLAGVDGPKQRQTKPEVVIVEAHAERPRVLIITAIQKQCTSVMGEYVVLLGLKNKVDYARLHGMDIEYCSVDVPFEPPEDRRWHKIVIIQEKMRAFPDYDWYVWLEYDTIFTDMAFEIPWKSYAGHSLVLWGMPGALYTLQKLAASVISTNTIYIRNNEISKKLLERLVEVCEHGHDDVDSVLPRKLPKNWTPNDQFAMLYVLSREQALWRQHTFLENNYHISRFWADENDRLEEYFVDWRGEGQFPPFMMSFVGCAFCVDAPKRPAQCVDQFHRAIRFANNQLLSVFNMTHKNLDTGEVVHLTASAS</sequence>
<dbReference type="Proteomes" id="UP000265515">
    <property type="component" value="Unassembled WGS sequence"/>
</dbReference>
<dbReference type="Gene3D" id="3.90.550.10">
    <property type="entry name" value="Spore Coat Polysaccharide Biosynthesis Protein SpsA, Chain A"/>
    <property type="match status" value="1"/>
</dbReference>
<reference evidence="6 7" key="1">
    <citation type="journal article" date="2018" name="Cell">
        <title>The Chara Genome: Secondary Complexity and Implications for Plant Terrestrialization.</title>
        <authorList>
            <person name="Nishiyama T."/>
            <person name="Sakayama H."/>
            <person name="Vries J.D."/>
            <person name="Buschmann H."/>
            <person name="Saint-Marcoux D."/>
            <person name="Ullrich K.K."/>
            <person name="Haas F.B."/>
            <person name="Vanderstraeten L."/>
            <person name="Becker D."/>
            <person name="Lang D."/>
            <person name="Vosolsobe S."/>
            <person name="Rombauts S."/>
            <person name="Wilhelmsson P.K.I."/>
            <person name="Janitza P."/>
            <person name="Kern R."/>
            <person name="Heyl A."/>
            <person name="Rumpler F."/>
            <person name="Villalobos L.I.A.C."/>
            <person name="Clay J.M."/>
            <person name="Skokan R."/>
            <person name="Toyoda A."/>
            <person name="Suzuki Y."/>
            <person name="Kagoshima H."/>
            <person name="Schijlen E."/>
            <person name="Tajeshwar N."/>
            <person name="Catarino B."/>
            <person name="Hetherington A.J."/>
            <person name="Saltykova A."/>
            <person name="Bonnot C."/>
            <person name="Breuninger H."/>
            <person name="Symeonidi A."/>
            <person name="Radhakrishnan G.V."/>
            <person name="Van Nieuwerburgh F."/>
            <person name="Deforce D."/>
            <person name="Chang C."/>
            <person name="Karol K.G."/>
            <person name="Hedrich R."/>
            <person name="Ulvskov P."/>
            <person name="Glockner G."/>
            <person name="Delwiche C.F."/>
            <person name="Petrasek J."/>
            <person name="Van de Peer Y."/>
            <person name="Friml J."/>
            <person name="Beilby M."/>
            <person name="Dolan L."/>
            <person name="Kohara Y."/>
            <person name="Sugano S."/>
            <person name="Fujiyama A."/>
            <person name="Delaux P.-M."/>
            <person name="Quint M."/>
            <person name="TheiBen G."/>
            <person name="Hagemann M."/>
            <person name="Harholt J."/>
            <person name="Dunand C."/>
            <person name="Zachgo S."/>
            <person name="Langdale J."/>
            <person name="Maumus F."/>
            <person name="Straeten D.V.D."/>
            <person name="Gould S.B."/>
            <person name="Rensing S.A."/>
        </authorList>
    </citation>
    <scope>NUCLEOTIDE SEQUENCE [LARGE SCALE GENOMIC DNA]</scope>
    <source>
        <strain evidence="6 7">S276</strain>
    </source>
</reference>
<evidence type="ECO:0000313" key="6">
    <source>
        <dbReference type="EMBL" id="GBG90136.1"/>
    </source>
</evidence>
<keyword evidence="7" id="KW-1185">Reference proteome</keyword>
<keyword evidence="5" id="KW-1133">Transmembrane helix</keyword>
<comment type="caution">
    <text evidence="6">The sequence shown here is derived from an EMBL/GenBank/DDBJ whole genome shotgun (WGS) entry which is preliminary data.</text>
</comment>
<dbReference type="OrthoDB" id="205108at2759"/>
<keyword evidence="5" id="KW-0812">Transmembrane</keyword>
<evidence type="ECO:0000256" key="2">
    <source>
        <dbReference type="ARBA" id="ARBA00005664"/>
    </source>
</evidence>
<keyword evidence="5" id="KW-0472">Membrane</keyword>
<dbReference type="InterPro" id="IPR029044">
    <property type="entry name" value="Nucleotide-diphossugar_trans"/>
</dbReference>
<dbReference type="PANTHER" id="PTHR31311:SF44">
    <property type="entry name" value="GLYCOSYLTRANSFERASE 2-RELATED"/>
    <property type="match status" value="1"/>
</dbReference>
<organism evidence="6 7">
    <name type="scientific">Chara braunii</name>
    <name type="common">Braun's stonewort</name>
    <dbReference type="NCBI Taxonomy" id="69332"/>
    <lineage>
        <taxon>Eukaryota</taxon>
        <taxon>Viridiplantae</taxon>
        <taxon>Streptophyta</taxon>
        <taxon>Charophyceae</taxon>
        <taxon>Charales</taxon>
        <taxon>Characeae</taxon>
        <taxon>Chara</taxon>
    </lineage>
</organism>
<dbReference type="GO" id="GO:0016757">
    <property type="term" value="F:glycosyltransferase activity"/>
    <property type="evidence" value="ECO:0007669"/>
    <property type="project" value="UniProtKB-KW"/>
</dbReference>
<evidence type="ECO:0000256" key="4">
    <source>
        <dbReference type="ARBA" id="ARBA00022679"/>
    </source>
</evidence>
<proteinExistence type="inferred from homology"/>
<dbReference type="STRING" id="69332.A0A388M6I0"/>
<comment type="subcellular location">
    <subcellularLocation>
        <location evidence="1">Golgi apparatus membrane</location>
        <topology evidence="1">Single-pass type II membrane protein</topology>
    </subcellularLocation>
</comment>
<comment type="similarity">
    <text evidence="2">Belongs to the glycosyltransferase 34 family.</text>
</comment>
<evidence type="ECO:0000256" key="5">
    <source>
        <dbReference type="SAM" id="Phobius"/>
    </source>
</evidence>
<dbReference type="PANTHER" id="PTHR31311">
    <property type="entry name" value="XYLOGLUCAN 6-XYLOSYLTRANSFERASE 5-RELATED-RELATED"/>
    <property type="match status" value="1"/>
</dbReference>
<name>A0A388M6I0_CHABU</name>
<protein>
    <submittedName>
        <fullName evidence="6">Uncharacterized protein</fullName>
    </submittedName>
</protein>
<gene>
    <name evidence="6" type="ORF">CBR_g50230</name>
</gene>
<dbReference type="AlphaFoldDB" id="A0A388M6I0"/>